<dbReference type="STRING" id="1294273.roselon_01666"/>
<organism evidence="3 4">
    <name type="scientific">Roseicyclus elongatus DSM 19469</name>
    <dbReference type="NCBI Taxonomy" id="1294273"/>
    <lineage>
        <taxon>Bacteria</taxon>
        <taxon>Pseudomonadati</taxon>
        <taxon>Pseudomonadota</taxon>
        <taxon>Alphaproteobacteria</taxon>
        <taxon>Rhodobacterales</taxon>
        <taxon>Roseobacteraceae</taxon>
        <taxon>Roseicyclus</taxon>
    </lineage>
</organism>
<dbReference type="eggNOG" id="COG1670">
    <property type="taxonomic scope" value="Bacteria"/>
</dbReference>
<dbReference type="AlphaFoldDB" id="W8RSG2"/>
<evidence type="ECO:0000259" key="2">
    <source>
        <dbReference type="Pfam" id="PF13302"/>
    </source>
</evidence>
<keyword evidence="3" id="KW-0808">Transferase</keyword>
<dbReference type="PANTHER" id="PTHR43792:SF1">
    <property type="entry name" value="N-ACETYLTRANSFERASE DOMAIN-CONTAINING PROTEIN"/>
    <property type="match status" value="1"/>
</dbReference>
<dbReference type="GO" id="GO:0016747">
    <property type="term" value="F:acyltransferase activity, transferring groups other than amino-acyl groups"/>
    <property type="evidence" value="ECO:0007669"/>
    <property type="project" value="InterPro"/>
</dbReference>
<dbReference type="KEGG" id="red:roselon_01666"/>
<gene>
    <name evidence="3" type="ORF">roselon_01666</name>
</gene>
<dbReference type="Pfam" id="PF13302">
    <property type="entry name" value="Acetyltransf_3"/>
    <property type="match status" value="1"/>
</dbReference>
<protein>
    <submittedName>
        <fullName evidence="3">GCN5-related protein N-acetyltransferase</fullName>
    </submittedName>
</protein>
<feature type="region of interest" description="Disordered" evidence="1">
    <location>
        <begin position="158"/>
        <end position="182"/>
    </location>
</feature>
<dbReference type="InterPro" id="IPR016181">
    <property type="entry name" value="Acyl_CoA_acyltransferase"/>
</dbReference>
<dbReference type="Gene3D" id="3.40.630.30">
    <property type="match status" value="1"/>
</dbReference>
<evidence type="ECO:0000256" key="1">
    <source>
        <dbReference type="SAM" id="MobiDB-lite"/>
    </source>
</evidence>
<dbReference type="InterPro" id="IPR051531">
    <property type="entry name" value="N-acetyltransferase"/>
</dbReference>
<dbReference type="SUPFAM" id="SSF55729">
    <property type="entry name" value="Acyl-CoA N-acyltransferases (Nat)"/>
    <property type="match status" value="1"/>
</dbReference>
<dbReference type="InterPro" id="IPR000182">
    <property type="entry name" value="GNAT_dom"/>
</dbReference>
<accession>W8RSG2</accession>
<feature type="compositionally biased region" description="Basic and acidic residues" evidence="1">
    <location>
        <begin position="158"/>
        <end position="167"/>
    </location>
</feature>
<sequence>MIAHLTDTPVLRTERLVLRAPKASDFDALVPFITSDRARFVGGGADKTLGDAWRILAIFAGHWHLRGFGLFVAEDARTGTPIGSVGPWYPGDWPEHELGWTIWAPEAEGKGCAFEAVMRVRAHAYDDLGWQTAVSYIDERNDRSLALARRLGCTRDLDATRPDRDEPLQVWRHPAPAEEGGQ</sequence>
<reference evidence="3 4" key="1">
    <citation type="submission" date="2013-03" db="EMBL/GenBank/DDBJ databases">
        <authorList>
            <person name="Fiebig A."/>
            <person name="Goeker M."/>
            <person name="Klenk H.-P.P."/>
        </authorList>
    </citation>
    <scope>NUCLEOTIDE SEQUENCE [LARGE SCALE GENOMIC DNA]</scope>
    <source>
        <strain evidence="4">DSM 19469</strain>
    </source>
</reference>
<proteinExistence type="predicted"/>
<dbReference type="Proteomes" id="UP000019593">
    <property type="component" value="Chromosome"/>
</dbReference>
<evidence type="ECO:0000313" key="4">
    <source>
        <dbReference type="Proteomes" id="UP000019593"/>
    </source>
</evidence>
<dbReference type="PANTHER" id="PTHR43792">
    <property type="entry name" value="GNAT FAMILY, PUTATIVE (AFU_ORTHOLOGUE AFUA_3G00765)-RELATED-RELATED"/>
    <property type="match status" value="1"/>
</dbReference>
<dbReference type="EMBL" id="CP004372">
    <property type="protein sequence ID" value="AHM04043.1"/>
    <property type="molecule type" value="Genomic_DNA"/>
</dbReference>
<dbReference type="OrthoDB" id="6293260at2"/>
<name>W8RSG2_9RHOB</name>
<evidence type="ECO:0000313" key="3">
    <source>
        <dbReference type="EMBL" id="AHM04043.1"/>
    </source>
</evidence>
<keyword evidence="4" id="KW-1185">Reference proteome</keyword>
<dbReference type="HOGENOM" id="CLU_013985_3_1_5"/>
<dbReference type="RefSeq" id="WP_038650303.1">
    <property type="nucleotide sequence ID" value="NZ_CP004372.1"/>
</dbReference>
<feature type="domain" description="N-acetyltransferase" evidence="2">
    <location>
        <begin position="15"/>
        <end position="154"/>
    </location>
</feature>